<organism evidence="2 4">
    <name type="scientific">Legionella quateirensis</name>
    <dbReference type="NCBI Taxonomy" id="45072"/>
    <lineage>
        <taxon>Bacteria</taxon>
        <taxon>Pseudomonadati</taxon>
        <taxon>Pseudomonadota</taxon>
        <taxon>Gammaproteobacteria</taxon>
        <taxon>Legionellales</taxon>
        <taxon>Legionellaceae</taxon>
        <taxon>Legionella</taxon>
    </lineage>
</organism>
<sequence>MTISCVAPDLYNDLLFTVRYVPKVIKHTVQYGLLGAILGFGTAFACKNSIVQFAQEKHDAVDLVDGYVPDAEEFLHFSRNRHVNRITPAISEFIPIYSSIIGAGAGALFALSKVSSDFSVQLKQDREDRRLDVLI</sequence>
<gene>
    <name evidence="1" type="ORF">Lqua_1944</name>
    <name evidence="2" type="ORF">NCTC12376_02515</name>
</gene>
<dbReference type="RefSeq" id="WP_058474102.1">
    <property type="nucleotide sequence ID" value="NZ_CAAAIL010000001.1"/>
</dbReference>
<dbReference type="STRING" id="45072.Lqua_1944"/>
<reference evidence="1 3" key="1">
    <citation type="submission" date="2015-11" db="EMBL/GenBank/DDBJ databases">
        <title>Genomic analysis of 38 Legionella species identifies large and diverse effector repertoires.</title>
        <authorList>
            <person name="Burstein D."/>
            <person name="Amaro F."/>
            <person name="Zusman T."/>
            <person name="Lifshitz Z."/>
            <person name="Cohen O."/>
            <person name="Gilbert J.A."/>
            <person name="Pupko T."/>
            <person name="Shuman H.A."/>
            <person name="Segal G."/>
        </authorList>
    </citation>
    <scope>NUCLEOTIDE SEQUENCE [LARGE SCALE GENOMIC DNA]</scope>
    <source>
        <strain evidence="1 3">ATCC 49507</strain>
    </source>
</reference>
<evidence type="ECO:0000313" key="4">
    <source>
        <dbReference type="Proteomes" id="UP000254230"/>
    </source>
</evidence>
<dbReference type="Proteomes" id="UP000254230">
    <property type="component" value="Unassembled WGS sequence"/>
</dbReference>
<dbReference type="OrthoDB" id="5637996at2"/>
<evidence type="ECO:0000313" key="1">
    <source>
        <dbReference type="EMBL" id="KTD47551.1"/>
    </source>
</evidence>
<dbReference type="EMBL" id="UGOW01000001">
    <property type="protein sequence ID" value="STY18694.1"/>
    <property type="molecule type" value="Genomic_DNA"/>
</dbReference>
<name>A0A378KV40_9GAMM</name>
<dbReference type="EMBL" id="LNYR01000031">
    <property type="protein sequence ID" value="KTD47551.1"/>
    <property type="molecule type" value="Genomic_DNA"/>
</dbReference>
<protein>
    <submittedName>
        <fullName evidence="2">Uncharacterized protein</fullName>
    </submittedName>
</protein>
<reference evidence="2 4" key="2">
    <citation type="submission" date="2018-06" db="EMBL/GenBank/DDBJ databases">
        <authorList>
            <consortium name="Pathogen Informatics"/>
            <person name="Doyle S."/>
        </authorList>
    </citation>
    <scope>NUCLEOTIDE SEQUENCE [LARGE SCALE GENOMIC DNA]</scope>
    <source>
        <strain evidence="2 4">NCTC12376</strain>
    </source>
</reference>
<dbReference type="AlphaFoldDB" id="A0A378KV40"/>
<proteinExistence type="predicted"/>
<evidence type="ECO:0000313" key="2">
    <source>
        <dbReference type="EMBL" id="STY18694.1"/>
    </source>
</evidence>
<keyword evidence="3" id="KW-1185">Reference proteome</keyword>
<accession>A0A378KV40</accession>
<dbReference type="Proteomes" id="UP000054639">
    <property type="component" value="Unassembled WGS sequence"/>
</dbReference>
<evidence type="ECO:0000313" key="3">
    <source>
        <dbReference type="Proteomes" id="UP000054639"/>
    </source>
</evidence>